<dbReference type="Pfam" id="PF03819">
    <property type="entry name" value="MazG"/>
    <property type="match status" value="1"/>
</dbReference>
<dbReference type="GO" id="GO:0006203">
    <property type="term" value="P:dGTP catabolic process"/>
    <property type="evidence" value="ECO:0007669"/>
    <property type="project" value="TreeGrafter"/>
</dbReference>
<dbReference type="CDD" id="cd11529">
    <property type="entry name" value="NTP-PPase_MazG_Cterm"/>
    <property type="match status" value="1"/>
</dbReference>
<dbReference type="InterPro" id="IPR011551">
    <property type="entry name" value="NTP_PyrPHydrolase_MazG"/>
</dbReference>
<reference evidence="2 3" key="1">
    <citation type="journal article" date="2010" name="Stand. Genomic Sci.">
        <title>Complete genome sequence of Desulfarculus baarsii type strain (2st14).</title>
        <authorList>
            <person name="Sun H."/>
            <person name="Spring S."/>
            <person name="Lapidus A."/>
            <person name="Davenport K."/>
            <person name="Del Rio T.G."/>
            <person name="Tice H."/>
            <person name="Nolan M."/>
            <person name="Copeland A."/>
            <person name="Cheng J.F."/>
            <person name="Lucas S."/>
            <person name="Tapia R."/>
            <person name="Goodwin L."/>
            <person name="Pitluck S."/>
            <person name="Ivanova N."/>
            <person name="Pagani I."/>
            <person name="Mavromatis K."/>
            <person name="Ovchinnikova G."/>
            <person name="Pati A."/>
            <person name="Chen A."/>
            <person name="Palaniappan K."/>
            <person name="Hauser L."/>
            <person name="Chang Y.J."/>
            <person name="Jeffries C.D."/>
            <person name="Detter J.C."/>
            <person name="Han C."/>
            <person name="Rohde M."/>
            <person name="Brambilla E."/>
            <person name="Goker M."/>
            <person name="Woyke T."/>
            <person name="Bristow J."/>
            <person name="Eisen J.A."/>
            <person name="Markowitz V."/>
            <person name="Hugenholtz P."/>
            <person name="Kyrpides N.C."/>
            <person name="Klenk H.P."/>
            <person name="Land M."/>
        </authorList>
    </citation>
    <scope>NUCLEOTIDE SEQUENCE [LARGE SCALE GENOMIC DNA]</scope>
    <source>
        <strain evidence="3">ATCC 33931 / DSM 2075 / LMG 7858 / VKM B-1802 / 2st14</strain>
    </source>
</reference>
<dbReference type="STRING" id="644282.Deba_0953"/>
<accession>E1QFI7</accession>
<dbReference type="eggNOG" id="COG3956">
    <property type="taxonomic scope" value="Bacteria"/>
</dbReference>
<dbReference type="GO" id="GO:0046061">
    <property type="term" value="P:dATP catabolic process"/>
    <property type="evidence" value="ECO:0007669"/>
    <property type="project" value="TreeGrafter"/>
</dbReference>
<dbReference type="PANTHER" id="PTHR30522:SF0">
    <property type="entry name" value="NUCLEOSIDE TRIPHOSPHATE PYROPHOSPHOHYDROLASE"/>
    <property type="match status" value="1"/>
</dbReference>
<dbReference type="InterPro" id="IPR004518">
    <property type="entry name" value="MazG-like_dom"/>
</dbReference>
<dbReference type="KEGG" id="dbr:Deba_0953"/>
<dbReference type="FunFam" id="1.10.287.1080:FF:000001">
    <property type="entry name" value="Nucleoside triphosphate pyrophosphohydrolase"/>
    <property type="match status" value="1"/>
</dbReference>
<dbReference type="GO" id="GO:0046047">
    <property type="term" value="P:TTP catabolic process"/>
    <property type="evidence" value="ECO:0007669"/>
    <property type="project" value="TreeGrafter"/>
</dbReference>
<dbReference type="GO" id="GO:0047429">
    <property type="term" value="F:nucleoside triphosphate diphosphatase activity"/>
    <property type="evidence" value="ECO:0007669"/>
    <property type="project" value="InterPro"/>
</dbReference>
<evidence type="ECO:0000313" key="3">
    <source>
        <dbReference type="Proteomes" id="UP000009047"/>
    </source>
</evidence>
<feature type="domain" description="NTP pyrophosphohydrolase MazG-like" evidence="1">
    <location>
        <begin position="37"/>
        <end position="110"/>
    </location>
</feature>
<dbReference type="GO" id="GO:0046081">
    <property type="term" value="P:dUTP catabolic process"/>
    <property type="evidence" value="ECO:0007669"/>
    <property type="project" value="TreeGrafter"/>
</dbReference>
<dbReference type="GO" id="GO:0006950">
    <property type="term" value="P:response to stress"/>
    <property type="evidence" value="ECO:0007669"/>
    <property type="project" value="UniProtKB-ARBA"/>
</dbReference>
<dbReference type="InterPro" id="IPR048015">
    <property type="entry name" value="NTP-PPase_MazG-like_N"/>
</dbReference>
<keyword evidence="3" id="KW-1185">Reference proteome</keyword>
<dbReference type="HOGENOM" id="CLU_038356_0_1_7"/>
<dbReference type="InterPro" id="IPR048011">
    <property type="entry name" value="NTP-PPase_MazG-like_C"/>
</dbReference>
<evidence type="ECO:0000313" key="2">
    <source>
        <dbReference type="EMBL" id="ADK84323.1"/>
    </source>
</evidence>
<dbReference type="SUPFAM" id="SSF101386">
    <property type="entry name" value="all-alpha NTP pyrophosphatases"/>
    <property type="match status" value="2"/>
</dbReference>
<dbReference type="GO" id="GO:0046076">
    <property type="term" value="P:dTTP catabolic process"/>
    <property type="evidence" value="ECO:0007669"/>
    <property type="project" value="TreeGrafter"/>
</dbReference>
<dbReference type="Gene3D" id="1.10.287.1080">
    <property type="entry name" value="MazG-like"/>
    <property type="match status" value="2"/>
</dbReference>
<protein>
    <submittedName>
        <fullName evidence="2">MazG family protein</fullName>
    </submittedName>
</protein>
<proteinExistence type="predicted"/>
<dbReference type="NCBIfam" id="TIGR00444">
    <property type="entry name" value="mazG"/>
    <property type="match status" value="1"/>
</dbReference>
<dbReference type="GO" id="GO:0046052">
    <property type="term" value="P:UTP catabolic process"/>
    <property type="evidence" value="ECO:0007669"/>
    <property type="project" value="TreeGrafter"/>
</dbReference>
<name>E1QFI7_DESB2</name>
<dbReference type="CDD" id="cd11528">
    <property type="entry name" value="NTP-PPase_MazG_Nterm"/>
    <property type="match status" value="1"/>
</dbReference>
<gene>
    <name evidence="2" type="ordered locus">Deba_0953</name>
</gene>
<dbReference type="PANTHER" id="PTHR30522">
    <property type="entry name" value="NUCLEOSIDE TRIPHOSPHATE PYROPHOSPHOHYDROLASE"/>
    <property type="match status" value="1"/>
</dbReference>
<evidence type="ECO:0000259" key="1">
    <source>
        <dbReference type="Pfam" id="PF03819"/>
    </source>
</evidence>
<dbReference type="Proteomes" id="UP000009047">
    <property type="component" value="Chromosome"/>
</dbReference>
<dbReference type="AlphaFoldDB" id="E1QFI7"/>
<dbReference type="EMBL" id="CP002085">
    <property type="protein sequence ID" value="ADK84323.1"/>
    <property type="molecule type" value="Genomic_DNA"/>
</dbReference>
<organism evidence="2 3">
    <name type="scientific">Desulfarculus baarsii (strain ATCC 33931 / DSM 2075 / LMG 7858 / VKM B-1802 / 2st14)</name>
    <dbReference type="NCBI Taxonomy" id="644282"/>
    <lineage>
        <taxon>Bacteria</taxon>
        <taxon>Pseudomonadati</taxon>
        <taxon>Thermodesulfobacteriota</taxon>
        <taxon>Desulfarculia</taxon>
        <taxon>Desulfarculales</taxon>
        <taxon>Desulfarculaceae</taxon>
        <taxon>Desulfarculus</taxon>
    </lineage>
</organism>
<dbReference type="NCBIfam" id="NF007113">
    <property type="entry name" value="PRK09562.1"/>
    <property type="match status" value="1"/>
</dbReference>
<sequence length="272" mass="29609">MSDQHQQAALAGASFARLVALAARLRAPDGCPWDRQQTVQSSTPYILEEAYEAVDALESGDRREAMGELGDLLFQVVFQSQLAAEAGDFDARAVIEAVEAKMIRRHPHVFGQERAADAEAVLRRWSEIKRDERGASQGLLDSVPKGSAALTRAQRLGQKAARVGFDWRGQADVLAKVAEEAAELTASADAAQREAEFGDLLFALAQWARHGKIDAEAALRRACERFQRRFELMEAAAAGRGVSLDRLDEAALDELWREAKAALAARQGVGGK</sequence>
<dbReference type="RefSeq" id="WP_013257777.1">
    <property type="nucleotide sequence ID" value="NC_014365.1"/>
</dbReference>